<dbReference type="Gene3D" id="2.40.10.10">
    <property type="entry name" value="Trypsin-like serine proteases"/>
    <property type="match status" value="2"/>
</dbReference>
<feature type="compositionally biased region" description="Basic and acidic residues" evidence="1">
    <location>
        <begin position="502"/>
        <end position="512"/>
    </location>
</feature>
<dbReference type="SUPFAM" id="SSF49879">
    <property type="entry name" value="SMAD/FHA domain"/>
    <property type="match status" value="1"/>
</dbReference>
<feature type="transmembrane region" description="Helical" evidence="2">
    <location>
        <begin position="134"/>
        <end position="155"/>
    </location>
</feature>
<organism evidence="4 5">
    <name type="scientific">Variibacter gotjawalensis</name>
    <dbReference type="NCBI Taxonomy" id="1333996"/>
    <lineage>
        <taxon>Bacteria</taxon>
        <taxon>Pseudomonadati</taxon>
        <taxon>Pseudomonadota</taxon>
        <taxon>Alphaproteobacteria</taxon>
        <taxon>Hyphomicrobiales</taxon>
        <taxon>Nitrobacteraceae</taxon>
        <taxon>Variibacter</taxon>
    </lineage>
</organism>
<evidence type="ECO:0000313" key="4">
    <source>
        <dbReference type="EMBL" id="BAT61549.1"/>
    </source>
</evidence>
<feature type="region of interest" description="Disordered" evidence="1">
    <location>
        <begin position="477"/>
        <end position="512"/>
    </location>
</feature>
<evidence type="ECO:0000259" key="3">
    <source>
        <dbReference type="PROSITE" id="PS50006"/>
    </source>
</evidence>
<dbReference type="InterPro" id="IPR000253">
    <property type="entry name" value="FHA_dom"/>
</dbReference>
<keyword evidence="2" id="KW-0472">Membrane</keyword>
<reference evidence="4 5" key="1">
    <citation type="submission" date="2015-08" db="EMBL/GenBank/DDBJ databases">
        <title>Investigation of the bacterial diversity of lava forest soil.</title>
        <authorList>
            <person name="Lee J.S."/>
        </authorList>
    </citation>
    <scope>NUCLEOTIDE SEQUENCE [LARGE SCALE GENOMIC DNA]</scope>
    <source>
        <strain evidence="4 5">GJW-30</strain>
    </source>
</reference>
<evidence type="ECO:0000256" key="2">
    <source>
        <dbReference type="SAM" id="Phobius"/>
    </source>
</evidence>
<gene>
    <name evidence="4" type="ORF">GJW-30_1_04108</name>
</gene>
<protein>
    <recommendedName>
        <fullName evidence="3">FHA domain-containing protein</fullName>
    </recommendedName>
</protein>
<evidence type="ECO:0000313" key="5">
    <source>
        <dbReference type="Proteomes" id="UP000236884"/>
    </source>
</evidence>
<feature type="compositionally biased region" description="Polar residues" evidence="1">
    <location>
        <begin position="477"/>
        <end position="489"/>
    </location>
</feature>
<dbReference type="AlphaFoldDB" id="A0A0S3Q057"/>
<dbReference type="InterPro" id="IPR043504">
    <property type="entry name" value="Peptidase_S1_PA_chymotrypsin"/>
</dbReference>
<dbReference type="Proteomes" id="UP000236884">
    <property type="component" value="Chromosome"/>
</dbReference>
<dbReference type="RefSeq" id="WP_157746807.1">
    <property type="nucleotide sequence ID" value="NZ_AP014946.1"/>
</dbReference>
<accession>A0A0S3Q057</accession>
<dbReference type="EMBL" id="AP014946">
    <property type="protein sequence ID" value="BAT61549.1"/>
    <property type="molecule type" value="Genomic_DNA"/>
</dbReference>
<evidence type="ECO:0000256" key="1">
    <source>
        <dbReference type="SAM" id="MobiDB-lite"/>
    </source>
</evidence>
<dbReference type="Pfam" id="PF13365">
    <property type="entry name" value="Trypsin_2"/>
    <property type="match status" value="1"/>
</dbReference>
<dbReference type="InterPro" id="IPR009003">
    <property type="entry name" value="Peptidase_S1_PA"/>
</dbReference>
<keyword evidence="5" id="KW-1185">Reference proteome</keyword>
<keyword evidence="2" id="KW-0812">Transmembrane</keyword>
<dbReference type="SUPFAM" id="SSF50494">
    <property type="entry name" value="Trypsin-like serine proteases"/>
    <property type="match status" value="1"/>
</dbReference>
<dbReference type="KEGG" id="vgo:GJW-30_1_04108"/>
<sequence length="598" mass="64183">MPTIRHRTGPLAGKEQNIDPRVERITFGRDPAACDVVFPPDLTVVARRHFAFIRKPSGEWMFEDFGDPYVAINGDAAESDEAVHSGALVELGKKGGPSFEVIFEGKEIDAALPMTAVQQKVTSSREAARRARTYAMGGTAAAVAIALCVGAYAFFSRSDASKLEGAVAELERKQAAAAADSIPGPVRDKVMAAAHVVVVQFADGRVSAQGTASPIGEDLLVTNAHVAELREQLGPKDKLIVRSPGEKGKVYEVIEHKLHPGYRAYSSWKDADPIFVTAAKSCATCLPNVLAGSPSYDVALLRVARGSNLSPILEVATTEELMAMRPGQAIGLAGYPLERIIGSEVQGLSATPSIRTGMITAMTDMFNLPGDVKHRRLVQHNIPVTGGNSGSPMVAPNGKLVALLNAGNIVKAADGGRIPNAAIVNYGQRADLVRELLDGTAEANLKSELAYWTQQTASMQRGFEVIVPILVSQSRPSNVSETTKPQLVSESKGALTKSEAFSAKDREGKDSMRRQRIQPIQLKANVPTTIVAYANQQTPLQLYLVVDGQIAQQDERGTWFPAITVRSDKDQSAEVYIVGADKDTEYRLQQYSWAAPGS</sequence>
<proteinExistence type="predicted"/>
<dbReference type="Pfam" id="PF00498">
    <property type="entry name" value="FHA"/>
    <property type="match status" value="1"/>
</dbReference>
<feature type="domain" description="FHA" evidence="3">
    <location>
        <begin position="25"/>
        <end position="77"/>
    </location>
</feature>
<dbReference type="Gene3D" id="2.60.200.20">
    <property type="match status" value="1"/>
</dbReference>
<keyword evidence="2" id="KW-1133">Transmembrane helix</keyword>
<name>A0A0S3Q057_9BRAD</name>
<dbReference type="PROSITE" id="PS50006">
    <property type="entry name" value="FHA_DOMAIN"/>
    <property type="match status" value="1"/>
</dbReference>
<dbReference type="InterPro" id="IPR008984">
    <property type="entry name" value="SMAD_FHA_dom_sf"/>
</dbReference>
<dbReference type="CDD" id="cd00060">
    <property type="entry name" value="FHA"/>
    <property type="match status" value="1"/>
</dbReference>